<feature type="transmembrane region" description="Helical" evidence="3">
    <location>
        <begin position="54"/>
        <end position="74"/>
    </location>
</feature>
<keyword evidence="3" id="KW-0812">Transmembrane</keyword>
<dbReference type="OrthoDB" id="9782542at2"/>
<dbReference type="PANTHER" id="PTHR33392">
    <property type="entry name" value="POLYISOPRENYL-TEICHOIC ACID--PEPTIDOGLYCAN TEICHOIC ACID TRANSFERASE TAGU"/>
    <property type="match status" value="1"/>
</dbReference>
<evidence type="ECO:0000256" key="3">
    <source>
        <dbReference type="SAM" id="Phobius"/>
    </source>
</evidence>
<dbReference type="InterPro" id="IPR004474">
    <property type="entry name" value="LytR_CpsA_psr"/>
</dbReference>
<keyword evidence="3" id="KW-1133">Transmembrane helix</keyword>
<feature type="region of interest" description="Disordered" evidence="2">
    <location>
        <begin position="1"/>
        <end position="42"/>
    </location>
</feature>
<evidence type="ECO:0000313" key="5">
    <source>
        <dbReference type="EMBL" id="VEI03000.1"/>
    </source>
</evidence>
<dbReference type="InterPro" id="IPR050922">
    <property type="entry name" value="LytR/CpsA/Psr_CW_biosynth"/>
</dbReference>
<dbReference type="RefSeq" id="WP_028703921.1">
    <property type="nucleotide sequence ID" value="NZ_LR134473.1"/>
</dbReference>
<proteinExistence type="inferred from homology"/>
<protein>
    <submittedName>
        <fullName evidence="5">Membrane-bound protein lytR</fullName>
    </submittedName>
</protein>
<evidence type="ECO:0000256" key="1">
    <source>
        <dbReference type="ARBA" id="ARBA00006068"/>
    </source>
</evidence>
<keyword evidence="3" id="KW-0472">Membrane</keyword>
<dbReference type="NCBIfam" id="TIGR00350">
    <property type="entry name" value="lytR_cpsA_psr"/>
    <property type="match status" value="1"/>
</dbReference>
<dbReference type="Gene3D" id="3.40.630.190">
    <property type="entry name" value="LCP protein"/>
    <property type="match status" value="1"/>
</dbReference>
<name>A0A3S4WWJ4_9ACTN</name>
<dbReference type="EMBL" id="LR134473">
    <property type="protein sequence ID" value="VEI03000.1"/>
    <property type="molecule type" value="Genomic_DNA"/>
</dbReference>
<sequence>MSVNKPQSGAGPQRAAETDDDLDLFGEGVDESAPKDAAAAPAAARRGRRRWPRIFLAAFLAVVLLVVGVLFYYFRTVSNALNNIHRDPNIMPDETNVAPIAPGKPINFVLMGTDNRPGVSGARSDSLMVAQLSGDREHLYLVSFLRDMWVTVPANKVVNHDSKAKINAAYSWGGPALTVKTLENLTGVNMDHAVIIDFPGFISLTDKLDGVTVYNPQAGKIEGYSFAKGNITIKGDQALKYVRERKDLANGDLDRAARQRAVLTAIIDKSISGDVIANPKKFNDVLNIYSQNVTVDSGLTPATIRKIATSLKFKSGAGVVQVQAPIAGFGKSKDGQAYDIVDEAGVKELSSALKNDRMADYVANHPQ</sequence>
<dbReference type="STRING" id="1122997.GCA_000425285_02705"/>
<evidence type="ECO:0000256" key="2">
    <source>
        <dbReference type="SAM" id="MobiDB-lite"/>
    </source>
</evidence>
<organism evidence="5 6">
    <name type="scientific">Acidipropionibacterium jensenii</name>
    <dbReference type="NCBI Taxonomy" id="1749"/>
    <lineage>
        <taxon>Bacteria</taxon>
        <taxon>Bacillati</taxon>
        <taxon>Actinomycetota</taxon>
        <taxon>Actinomycetes</taxon>
        <taxon>Propionibacteriales</taxon>
        <taxon>Propionibacteriaceae</taxon>
        <taxon>Acidipropionibacterium</taxon>
    </lineage>
</organism>
<accession>A0A3S4WWJ4</accession>
<dbReference type="AlphaFoldDB" id="A0A3S4WWJ4"/>
<feature type="domain" description="Cell envelope-related transcriptional attenuator" evidence="4">
    <location>
        <begin position="123"/>
        <end position="270"/>
    </location>
</feature>
<reference evidence="5 6" key="1">
    <citation type="submission" date="2018-12" db="EMBL/GenBank/DDBJ databases">
        <authorList>
            <consortium name="Pathogen Informatics"/>
        </authorList>
    </citation>
    <scope>NUCLEOTIDE SEQUENCE [LARGE SCALE GENOMIC DNA]</scope>
    <source>
        <strain evidence="5 6">NCTC13652</strain>
    </source>
</reference>
<evidence type="ECO:0000259" key="4">
    <source>
        <dbReference type="Pfam" id="PF03816"/>
    </source>
</evidence>
<evidence type="ECO:0000313" key="6">
    <source>
        <dbReference type="Proteomes" id="UP000277858"/>
    </source>
</evidence>
<feature type="compositionally biased region" description="Acidic residues" evidence="2">
    <location>
        <begin position="18"/>
        <end position="30"/>
    </location>
</feature>
<dbReference type="PANTHER" id="PTHR33392:SF6">
    <property type="entry name" value="POLYISOPRENYL-TEICHOIC ACID--PEPTIDOGLYCAN TEICHOIC ACID TRANSFERASE TAGU"/>
    <property type="match status" value="1"/>
</dbReference>
<keyword evidence="6" id="KW-1185">Reference proteome</keyword>
<dbReference type="Pfam" id="PF03816">
    <property type="entry name" value="LytR_cpsA_psr"/>
    <property type="match status" value="1"/>
</dbReference>
<gene>
    <name evidence="5" type="primary">lytR</name>
    <name evidence="5" type="ORF">NCTC13652_01198</name>
</gene>
<dbReference type="Proteomes" id="UP000277858">
    <property type="component" value="Chromosome"/>
</dbReference>
<comment type="similarity">
    <text evidence="1">Belongs to the LytR/CpsA/Psr (LCP) family.</text>
</comment>